<dbReference type="CDD" id="cd06581">
    <property type="entry name" value="TM_PBP1_LivM_like"/>
    <property type="match status" value="1"/>
</dbReference>
<dbReference type="PANTHER" id="PTHR30482">
    <property type="entry name" value="HIGH-AFFINITY BRANCHED-CHAIN AMINO ACID TRANSPORT SYSTEM PERMEASE"/>
    <property type="match status" value="1"/>
</dbReference>
<evidence type="ECO:0000256" key="3">
    <source>
        <dbReference type="ARBA" id="ARBA00022692"/>
    </source>
</evidence>
<feature type="transmembrane region" description="Helical" evidence="6">
    <location>
        <begin position="172"/>
        <end position="193"/>
    </location>
</feature>
<dbReference type="GO" id="GO:0005886">
    <property type="term" value="C:plasma membrane"/>
    <property type="evidence" value="ECO:0007669"/>
    <property type="project" value="UniProtKB-SubCell"/>
</dbReference>
<evidence type="ECO:0000256" key="1">
    <source>
        <dbReference type="ARBA" id="ARBA00004651"/>
    </source>
</evidence>
<accession>A0A6L6HPZ7</accession>
<keyword evidence="8" id="KW-1185">Reference proteome</keyword>
<comment type="caution">
    <text evidence="7">The sequence shown here is derived from an EMBL/GenBank/DDBJ whole genome shotgun (WGS) entry which is preliminary data.</text>
</comment>
<dbReference type="Pfam" id="PF02653">
    <property type="entry name" value="BPD_transp_2"/>
    <property type="match status" value="1"/>
</dbReference>
<evidence type="ECO:0000256" key="6">
    <source>
        <dbReference type="SAM" id="Phobius"/>
    </source>
</evidence>
<comment type="subcellular location">
    <subcellularLocation>
        <location evidence="1">Cell membrane</location>
        <topology evidence="1">Multi-pass membrane protein</topology>
    </subcellularLocation>
</comment>
<evidence type="ECO:0000313" key="7">
    <source>
        <dbReference type="EMBL" id="MTE01206.1"/>
    </source>
</evidence>
<dbReference type="InterPro" id="IPR001851">
    <property type="entry name" value="ABC_transp_permease"/>
</dbReference>
<keyword evidence="5 6" id="KW-0472">Membrane</keyword>
<evidence type="ECO:0000256" key="4">
    <source>
        <dbReference type="ARBA" id="ARBA00022989"/>
    </source>
</evidence>
<dbReference type="PANTHER" id="PTHR30482:SF17">
    <property type="entry name" value="ABC TRANSPORTER ATP-BINDING PROTEIN"/>
    <property type="match status" value="1"/>
</dbReference>
<evidence type="ECO:0000256" key="5">
    <source>
        <dbReference type="ARBA" id="ARBA00023136"/>
    </source>
</evidence>
<proteinExistence type="predicted"/>
<feature type="transmembrane region" description="Helical" evidence="6">
    <location>
        <begin position="54"/>
        <end position="79"/>
    </location>
</feature>
<feature type="transmembrane region" description="Helical" evidence="6">
    <location>
        <begin position="26"/>
        <end position="47"/>
    </location>
</feature>
<dbReference type="AlphaFoldDB" id="A0A6L6HPZ7"/>
<keyword evidence="2" id="KW-1003">Cell membrane</keyword>
<dbReference type="RefSeq" id="WP_154765284.1">
    <property type="nucleotide sequence ID" value="NZ_WMBT01000008.1"/>
</dbReference>
<feature type="transmembrane region" description="Helical" evidence="6">
    <location>
        <begin position="262"/>
        <end position="283"/>
    </location>
</feature>
<keyword evidence="4 6" id="KW-1133">Transmembrane helix</keyword>
<sequence>MTSSTTTLAAPQSERRMTQRRRMAELGLFAAIVLMLLLAPLVMNPFVVMKIMCFAMFALALNLLMGFTGIVSFGHAMFFGSGAYAGGYAIKALGWPLEAGILLAAASAALLGLGTGVLAVRRHGIYTAMVTLAFAQMLLFLAIQAPFTGGEDGLQSIPRGYFLGLLDTRNEFQLFLATLILFVVVFLIVFRTVHSPFGQTLKAIRENETRAISLGYRTNRYKLAAFVLSAALSGAAGAMKAAVFELASLTDVSWHTSGEVVLMNLVGGIGTMLGPIAGAAMIIGIQEFLSGIEDWILVINGVIFVVVVIAFRKGIVGEIIGFLARHEGR</sequence>
<feature type="transmembrane region" description="Helical" evidence="6">
    <location>
        <begin position="99"/>
        <end position="119"/>
    </location>
</feature>
<reference evidence="7 8" key="1">
    <citation type="submission" date="2019-11" db="EMBL/GenBank/DDBJ databases">
        <authorList>
            <person name="Lang L."/>
        </authorList>
    </citation>
    <scope>NUCLEOTIDE SEQUENCE [LARGE SCALE GENOMIC DNA]</scope>
    <source>
        <strain evidence="7 8">YIM 132242</strain>
    </source>
</reference>
<protein>
    <submittedName>
        <fullName evidence="7">Branched-chain amino acid ABC transporter permease</fullName>
    </submittedName>
</protein>
<feature type="transmembrane region" description="Helical" evidence="6">
    <location>
        <begin position="126"/>
        <end position="147"/>
    </location>
</feature>
<keyword evidence="3 6" id="KW-0812">Transmembrane</keyword>
<dbReference type="InterPro" id="IPR043428">
    <property type="entry name" value="LivM-like"/>
</dbReference>
<feature type="transmembrane region" description="Helical" evidence="6">
    <location>
        <begin position="295"/>
        <end position="315"/>
    </location>
</feature>
<evidence type="ECO:0000313" key="8">
    <source>
        <dbReference type="Proteomes" id="UP000481417"/>
    </source>
</evidence>
<evidence type="ECO:0000256" key="2">
    <source>
        <dbReference type="ARBA" id="ARBA00022475"/>
    </source>
</evidence>
<feature type="transmembrane region" description="Helical" evidence="6">
    <location>
        <begin position="223"/>
        <end position="242"/>
    </location>
</feature>
<name>A0A6L6HPZ7_9RHOB</name>
<dbReference type="GO" id="GO:0015658">
    <property type="term" value="F:branched-chain amino acid transmembrane transporter activity"/>
    <property type="evidence" value="ECO:0007669"/>
    <property type="project" value="InterPro"/>
</dbReference>
<organism evidence="7 8">
    <name type="scientific">Paracoccus lichenicola</name>
    <dbReference type="NCBI Taxonomy" id="2665644"/>
    <lineage>
        <taxon>Bacteria</taxon>
        <taxon>Pseudomonadati</taxon>
        <taxon>Pseudomonadota</taxon>
        <taxon>Alphaproteobacteria</taxon>
        <taxon>Rhodobacterales</taxon>
        <taxon>Paracoccaceae</taxon>
        <taxon>Paracoccus</taxon>
    </lineage>
</organism>
<dbReference type="EMBL" id="WMBT01000008">
    <property type="protein sequence ID" value="MTE01206.1"/>
    <property type="molecule type" value="Genomic_DNA"/>
</dbReference>
<dbReference type="Proteomes" id="UP000481417">
    <property type="component" value="Unassembled WGS sequence"/>
</dbReference>
<gene>
    <name evidence="7" type="ORF">GIY56_13005</name>
</gene>